<organism evidence="1 2">
    <name type="scientific">Methanobacterium spitsbergense</name>
    <dbReference type="NCBI Taxonomy" id="2874285"/>
    <lineage>
        <taxon>Archaea</taxon>
        <taxon>Methanobacteriati</taxon>
        <taxon>Methanobacteriota</taxon>
        <taxon>Methanomada group</taxon>
        <taxon>Methanobacteria</taxon>
        <taxon>Methanobacteriales</taxon>
        <taxon>Methanobacteriaceae</taxon>
        <taxon>Methanobacterium</taxon>
    </lineage>
</organism>
<dbReference type="AlphaFoldDB" id="A0A8T5UWS5"/>
<dbReference type="EMBL" id="JAIOUQ010000007">
    <property type="protein sequence ID" value="MBZ2165610.1"/>
    <property type="molecule type" value="Genomic_DNA"/>
</dbReference>
<keyword evidence="2" id="KW-1185">Reference proteome</keyword>
<accession>A0A8T5UWS5</accession>
<evidence type="ECO:0000313" key="1">
    <source>
        <dbReference type="EMBL" id="MBZ2165610.1"/>
    </source>
</evidence>
<gene>
    <name evidence="1" type="ORF">K8N75_06110</name>
</gene>
<dbReference type="RefSeq" id="WP_223791217.1">
    <property type="nucleotide sequence ID" value="NZ_JAIOUQ010000007.1"/>
</dbReference>
<name>A0A8T5UWS5_9EURY</name>
<protein>
    <submittedName>
        <fullName evidence="1">Uncharacterized protein</fullName>
    </submittedName>
</protein>
<dbReference type="Gene3D" id="3.40.630.30">
    <property type="match status" value="1"/>
</dbReference>
<evidence type="ECO:0000313" key="2">
    <source>
        <dbReference type="Proteomes" id="UP000825933"/>
    </source>
</evidence>
<dbReference type="Proteomes" id="UP000825933">
    <property type="component" value="Unassembled WGS sequence"/>
</dbReference>
<comment type="caution">
    <text evidence="1">The sequence shown here is derived from an EMBL/GenBank/DDBJ whole genome shotgun (WGS) entry which is preliminary data.</text>
</comment>
<reference evidence="2" key="1">
    <citation type="journal article" date="2022" name="Microbiol. Resour. Announc.">
        <title>Draft Genome Sequence of a Methanogenic Archaeon from West Spitsbergen Permafrost.</title>
        <authorList>
            <person name="Trubitsyn V."/>
            <person name="Rivkina E."/>
            <person name="Shcherbakova V."/>
        </authorList>
    </citation>
    <scope>NUCLEOTIDE SEQUENCE [LARGE SCALE GENOMIC DNA]</scope>
    <source>
        <strain evidence="2">VT</strain>
    </source>
</reference>
<proteinExistence type="predicted"/>
<sequence length="61" mass="7346">MIDFKIRNVNEEDFIEISKVAEKCSPMTNERNAVYHLFTKFFKNTSLVVENGNIYVYFYWV</sequence>